<protein>
    <recommendedName>
        <fullName evidence="2">CRISPR type III-associated protein domain-containing protein</fullName>
    </recommendedName>
</protein>
<evidence type="ECO:0000256" key="1">
    <source>
        <dbReference type="ARBA" id="ARBA00023118"/>
    </source>
</evidence>
<proteinExistence type="predicted"/>
<dbReference type="Proteomes" id="UP000325302">
    <property type="component" value="Unassembled WGS sequence"/>
</dbReference>
<keyword evidence="4" id="KW-1185">Reference proteome</keyword>
<dbReference type="InterPro" id="IPR005537">
    <property type="entry name" value="RAMP_III_fam"/>
</dbReference>
<dbReference type="RefSeq" id="WP_149390969.1">
    <property type="nucleotide sequence ID" value="NZ_SMRS01000005.1"/>
</dbReference>
<name>A0A5A9W3L2_9GAMM</name>
<dbReference type="AlphaFoldDB" id="A0A5A9W3L2"/>
<dbReference type="InterPro" id="IPR052216">
    <property type="entry name" value="CRISPR_Csm3_endoribonuclease"/>
</dbReference>
<comment type="caution">
    <text evidence="3">The sequence shown here is derived from an EMBL/GenBank/DDBJ whole genome shotgun (WGS) entry which is preliminary data.</text>
</comment>
<evidence type="ECO:0000313" key="4">
    <source>
        <dbReference type="Proteomes" id="UP000325302"/>
    </source>
</evidence>
<sequence>MNKQKVLEIDFRHYWHSGTGSSSGTHLDAVTAKDSKGLPFLPGKHIKGLLRHAWHRAETWGWVNELPLPAGPAENWETLLFGSRDLPAGRFETLPGMLFVDDAVLTDAEQQWLQAQPELKPHLYQELYSTALDEQGSVVNQSLRGIEVVVPVRLYAQVSLELSATEPAHRAQQNNLLAASAIWQTMDQVLSLVDQLGASRSRGLGEACLSLHERELQ</sequence>
<dbReference type="GO" id="GO:0051607">
    <property type="term" value="P:defense response to virus"/>
    <property type="evidence" value="ECO:0007669"/>
    <property type="project" value="UniProtKB-KW"/>
</dbReference>
<gene>
    <name evidence="3" type="ORF">E1H14_08225</name>
</gene>
<organism evidence="3 4">
    <name type="scientific">Nitrincola tapanii</name>
    <dbReference type="NCBI Taxonomy" id="1708751"/>
    <lineage>
        <taxon>Bacteria</taxon>
        <taxon>Pseudomonadati</taxon>
        <taxon>Pseudomonadota</taxon>
        <taxon>Gammaproteobacteria</taxon>
        <taxon>Oceanospirillales</taxon>
        <taxon>Oceanospirillaceae</taxon>
        <taxon>Nitrincola</taxon>
    </lineage>
</organism>
<feature type="domain" description="CRISPR type III-associated protein" evidence="2">
    <location>
        <begin position="14"/>
        <end position="205"/>
    </location>
</feature>
<dbReference type="EMBL" id="SMRS01000005">
    <property type="protein sequence ID" value="KAA0874789.1"/>
    <property type="molecule type" value="Genomic_DNA"/>
</dbReference>
<accession>A0A5A9W3L2</accession>
<dbReference type="CDD" id="cd09726">
    <property type="entry name" value="RAMP_I_III"/>
    <property type="match status" value="1"/>
</dbReference>
<dbReference type="OrthoDB" id="5504557at2"/>
<reference evidence="3 4" key="1">
    <citation type="submission" date="2019-03" db="EMBL/GenBank/DDBJ databases">
        <title>Nitrincola sp. nov. isolated from an Indian soda lake.</title>
        <authorList>
            <person name="Joshi A."/>
            <person name="Thite S.V."/>
            <person name="Joseph N."/>
            <person name="Dhotre D."/>
            <person name="Moorthy M."/>
            <person name="Shouche Y.S."/>
        </authorList>
    </citation>
    <scope>NUCLEOTIDE SEQUENCE [LARGE SCALE GENOMIC DNA]</scope>
    <source>
        <strain evidence="3 4">MEB193</strain>
    </source>
</reference>
<evidence type="ECO:0000259" key="2">
    <source>
        <dbReference type="Pfam" id="PF03787"/>
    </source>
</evidence>
<dbReference type="PANTHER" id="PTHR35579">
    <property type="entry name" value="CRISPR SYSTEM CMS ENDORIBONUCLEASE CSM3"/>
    <property type="match status" value="1"/>
</dbReference>
<evidence type="ECO:0000313" key="3">
    <source>
        <dbReference type="EMBL" id="KAA0874789.1"/>
    </source>
</evidence>
<keyword evidence="1" id="KW-0051">Antiviral defense</keyword>
<dbReference type="PANTHER" id="PTHR35579:SF3">
    <property type="entry name" value="CRISPR SYSTEM CMS ENDORIBONUCLEASE CSM3"/>
    <property type="match status" value="1"/>
</dbReference>
<dbReference type="Pfam" id="PF03787">
    <property type="entry name" value="RAMPs"/>
    <property type="match status" value="1"/>
</dbReference>